<feature type="domain" description="DUF5689" evidence="3">
    <location>
        <begin position="395"/>
        <end position="487"/>
    </location>
</feature>
<evidence type="ECO:0000256" key="2">
    <source>
        <dbReference type="SAM" id="SignalP"/>
    </source>
</evidence>
<evidence type="ECO:0008006" key="7">
    <source>
        <dbReference type="Google" id="ProtNLM"/>
    </source>
</evidence>
<organism evidence="5 6">
    <name type="scientific">Psychroflexus salis</name>
    <dbReference type="NCBI Taxonomy" id="1526574"/>
    <lineage>
        <taxon>Bacteria</taxon>
        <taxon>Pseudomonadati</taxon>
        <taxon>Bacteroidota</taxon>
        <taxon>Flavobacteriia</taxon>
        <taxon>Flavobacteriales</taxon>
        <taxon>Flavobacteriaceae</taxon>
        <taxon>Psychroflexus</taxon>
    </lineage>
</organism>
<protein>
    <recommendedName>
        <fullName evidence="7">Por secretion system C-terminal sorting domain-containing protein</fullName>
    </recommendedName>
</protein>
<evidence type="ECO:0000256" key="1">
    <source>
        <dbReference type="ARBA" id="ARBA00022729"/>
    </source>
</evidence>
<feature type="chain" id="PRO_5037402104" description="Por secretion system C-terminal sorting domain-containing protein" evidence="2">
    <location>
        <begin position="19"/>
        <end position="573"/>
    </location>
</feature>
<dbReference type="NCBIfam" id="TIGR04183">
    <property type="entry name" value="Por_Secre_tail"/>
    <property type="match status" value="1"/>
</dbReference>
<evidence type="ECO:0000313" key="5">
    <source>
        <dbReference type="EMBL" id="GGE14415.1"/>
    </source>
</evidence>
<accession>A0A916ZV88</accession>
<dbReference type="AlphaFoldDB" id="A0A916ZV88"/>
<evidence type="ECO:0000259" key="4">
    <source>
        <dbReference type="Pfam" id="PF18962"/>
    </source>
</evidence>
<comment type="caution">
    <text evidence="5">The sequence shown here is derived from an EMBL/GenBank/DDBJ whole genome shotgun (WGS) entry which is preliminary data.</text>
</comment>
<dbReference type="RefSeq" id="WP_188406187.1">
    <property type="nucleotide sequence ID" value="NZ_BMGL01000008.1"/>
</dbReference>
<dbReference type="InterPro" id="IPR043744">
    <property type="entry name" value="DUF5689"/>
</dbReference>
<name>A0A916ZV88_9FLAO</name>
<dbReference type="EMBL" id="BMGL01000008">
    <property type="protein sequence ID" value="GGE14415.1"/>
    <property type="molecule type" value="Genomic_DNA"/>
</dbReference>
<evidence type="ECO:0000313" key="6">
    <source>
        <dbReference type="Proteomes" id="UP000599688"/>
    </source>
</evidence>
<dbReference type="Pfam" id="PF18942">
    <property type="entry name" value="DUF5689"/>
    <property type="match status" value="1"/>
</dbReference>
<reference evidence="5 6" key="1">
    <citation type="journal article" date="2014" name="Int. J. Syst. Evol. Microbiol.">
        <title>Complete genome sequence of Corynebacterium casei LMG S-19264T (=DSM 44701T), isolated from a smear-ripened cheese.</title>
        <authorList>
            <consortium name="US DOE Joint Genome Institute (JGI-PGF)"/>
            <person name="Walter F."/>
            <person name="Albersmeier A."/>
            <person name="Kalinowski J."/>
            <person name="Ruckert C."/>
        </authorList>
    </citation>
    <scope>NUCLEOTIDE SEQUENCE [LARGE SCALE GENOMIC DNA]</scope>
    <source>
        <strain evidence="5 6">CGMCC 1.12925</strain>
    </source>
</reference>
<feature type="domain" description="Secretion system C-terminal sorting" evidence="4">
    <location>
        <begin position="503"/>
        <end position="572"/>
    </location>
</feature>
<dbReference type="Pfam" id="PF18962">
    <property type="entry name" value="Por_Secre_tail"/>
    <property type="match status" value="1"/>
</dbReference>
<dbReference type="InterPro" id="IPR026444">
    <property type="entry name" value="Secre_tail"/>
</dbReference>
<feature type="signal peptide" evidence="2">
    <location>
        <begin position="1"/>
        <end position="18"/>
    </location>
</feature>
<proteinExistence type="predicted"/>
<sequence>MKKITLLLTLLISAFAIGQTPVLTMISDGDCSGGNPKVVEIYADGTVDFANYSLEIQTNANDTWGNTLNLADLGVVTDDFVYIHKEDESFATEYPSATNVLSTNSSAVNFNGDDRVRIIEDATSTVVDQYGAEATDGTGEVWEYQDGYAKRNDGSGPDFGFFAGNWTYFNGALNGEGTCQDGSTFESIIGTASYTAGGGNTDPAVFITSPANNAVLDPGTTNVDVTFAVQNEYPGLRFDITVNGSTTVDVSSPFNVATQNGENYNVTLELVDGQTIIDDVTIDFSVADITQVADIAAFRADVETNGPGGFYEITGASTFTHGDNFNNRKWFQSNGAGVMIFDPNDVIDNDVYVFGDQVTGLTGVSNFNNGVLQLIPTADNGVVSGNSEPSVQILSLNEFITNYDSYESLLVGFQNVQFTGADGSVVFENGTNYDLSDGNDEIVMRTEFFNTDYIGNVVPQGVLAGVVGMASQFNGAPQIFSRFEADIDVTLNIADFNKNEFAIFPNPASSEINILSPNGEVFQVGVYNLLGKKVMTTEISGETKLNISNLQSGLYLVKFGQGNGSFTKKLIIK</sequence>
<dbReference type="Proteomes" id="UP000599688">
    <property type="component" value="Unassembled WGS sequence"/>
</dbReference>
<evidence type="ECO:0000259" key="3">
    <source>
        <dbReference type="Pfam" id="PF18942"/>
    </source>
</evidence>
<gene>
    <name evidence="5" type="ORF">GCM10010831_14740</name>
</gene>
<keyword evidence="1 2" id="KW-0732">Signal</keyword>
<keyword evidence="6" id="KW-1185">Reference proteome</keyword>